<keyword evidence="1" id="KW-0808">Transferase</keyword>
<reference evidence="1 2" key="1">
    <citation type="submission" date="2018-12" db="EMBL/GenBank/DDBJ databases">
        <authorList>
            <person name="Yang Y."/>
        </authorList>
    </citation>
    <scope>NUCLEOTIDE SEQUENCE [LARGE SCALE GENOMIC DNA]</scope>
    <source>
        <strain evidence="1 2">GSF71</strain>
    </source>
</reference>
<dbReference type="GO" id="GO:0008168">
    <property type="term" value="F:methyltransferase activity"/>
    <property type="evidence" value="ECO:0007669"/>
    <property type="project" value="UniProtKB-KW"/>
</dbReference>
<sequence>MNRYSGLYKSISDAVDHCDPVLREKMRADAVNSFSSRTNIAKPNNFKIGECETQMLMSVMASCPSEKDSLRVMDFGGGKGTHYDIFSAVYRDIRVESWDVVELPELARAGKRNCEHGALRFLESIDETSSSYHAILSNGSLQYVDDPWKIIDKIAKIDHSIWCINRLPILVPNNTSYVDDQYHIQNVGHPYNWQIPVRVCALNIWMDKILKSHDVVTFWDCPFDGTHALPNGLTAASIGILLRKKY</sequence>
<accession>A0A3S1CG65</accession>
<keyword evidence="1" id="KW-0489">Methyltransferase</keyword>
<gene>
    <name evidence="1" type="ORF">EJ913_17375</name>
</gene>
<dbReference type="Proteomes" id="UP000280346">
    <property type="component" value="Unassembled WGS sequence"/>
</dbReference>
<organism evidence="1 2">
    <name type="scientific">Azospirillum doebereinerae</name>
    <dbReference type="NCBI Taxonomy" id="92933"/>
    <lineage>
        <taxon>Bacteria</taxon>
        <taxon>Pseudomonadati</taxon>
        <taxon>Pseudomonadota</taxon>
        <taxon>Alphaproteobacteria</taxon>
        <taxon>Rhodospirillales</taxon>
        <taxon>Azospirillaceae</taxon>
        <taxon>Azospirillum</taxon>
    </lineage>
</organism>
<name>A0A3S1CG65_9PROT</name>
<evidence type="ECO:0000313" key="1">
    <source>
        <dbReference type="EMBL" id="RUQ68943.1"/>
    </source>
</evidence>
<dbReference type="InterPro" id="IPR029063">
    <property type="entry name" value="SAM-dependent_MTases_sf"/>
</dbReference>
<dbReference type="EMBL" id="RZIJ01000013">
    <property type="protein sequence ID" value="RUQ68943.1"/>
    <property type="molecule type" value="Genomic_DNA"/>
</dbReference>
<dbReference type="GO" id="GO:0032259">
    <property type="term" value="P:methylation"/>
    <property type="evidence" value="ECO:0007669"/>
    <property type="project" value="UniProtKB-KW"/>
</dbReference>
<dbReference type="InterPro" id="IPR027612">
    <property type="entry name" value="Put_MTase_LIC12133"/>
</dbReference>
<dbReference type="SUPFAM" id="SSF53335">
    <property type="entry name" value="S-adenosyl-L-methionine-dependent methyltransferases"/>
    <property type="match status" value="1"/>
</dbReference>
<comment type="caution">
    <text evidence="1">The sequence shown here is derived from an EMBL/GenBank/DDBJ whole genome shotgun (WGS) entry which is preliminary data.</text>
</comment>
<dbReference type="RefSeq" id="WP_127000121.1">
    <property type="nucleotide sequence ID" value="NZ_CP173195.1"/>
</dbReference>
<proteinExistence type="predicted"/>
<dbReference type="EC" id="2.1.1.-" evidence="1"/>
<protein>
    <submittedName>
        <fullName evidence="1">Methyltransferase, TIGR04325 family</fullName>
        <ecNumber evidence="1">2.1.1.-</ecNumber>
    </submittedName>
</protein>
<evidence type="ECO:0000313" key="2">
    <source>
        <dbReference type="Proteomes" id="UP000280346"/>
    </source>
</evidence>
<keyword evidence="2" id="KW-1185">Reference proteome</keyword>
<dbReference type="NCBIfam" id="TIGR04325">
    <property type="entry name" value="MTase_LIC12133"/>
    <property type="match status" value="1"/>
</dbReference>
<dbReference type="OrthoDB" id="118271at2"/>
<dbReference type="AlphaFoldDB" id="A0A3S1CG65"/>